<feature type="domain" description="Ras-associating" evidence="1">
    <location>
        <begin position="13"/>
        <end position="98"/>
    </location>
</feature>
<reference evidence="2" key="1">
    <citation type="submission" date="2020-11" db="EMBL/GenBank/DDBJ databases">
        <authorList>
            <person name="Tran Van P."/>
        </authorList>
    </citation>
    <scope>NUCLEOTIDE SEQUENCE</scope>
</reference>
<evidence type="ECO:0000259" key="1">
    <source>
        <dbReference type="PROSITE" id="PS50200"/>
    </source>
</evidence>
<protein>
    <recommendedName>
        <fullName evidence="1">Ras-associating domain-containing protein</fullName>
    </recommendedName>
</protein>
<dbReference type="PANTHER" id="PTHR21298:SF2">
    <property type="entry name" value="GH01721P"/>
    <property type="match status" value="1"/>
</dbReference>
<dbReference type="PANTHER" id="PTHR21298">
    <property type="entry name" value="GH01721P"/>
    <property type="match status" value="1"/>
</dbReference>
<dbReference type="EMBL" id="OE839533">
    <property type="protein sequence ID" value="CAD7587615.1"/>
    <property type="molecule type" value="Genomic_DNA"/>
</dbReference>
<accession>A0A7R9JQU3</accession>
<dbReference type="SMART" id="SM00314">
    <property type="entry name" value="RA"/>
    <property type="match status" value="2"/>
</dbReference>
<sequence>MVRSGFESQPGVPNTTIKVYAKCLRPDIEYKTLSITFQTSCREVVTSLLNKYRMRHRDPNLFYLTMEVTVRKAGEFENTVPAVNTEYERCLCWTKKRDQLLCSHATRAEILGEFSLQTRRGGLVKIYDSILMPAVNFFGLANVFARTVPTTSADVLGRPDPDASATHPVDLNFCSNLLMVFCTIGSRSGYHRLNSSATSLWSQYKSLLISDRTTVDELIQILLSCYNSKEQVEQFSLYEVCKSQEYQRKLHPDDCPLQVQQCWGSPSEFHFLIRRNLDFRPCRKSRKLLVPWTPELPTIPCSSRQNQPAPIQSSLVSDSLAKQRSSSSYTDYENYFYI</sequence>
<evidence type="ECO:0000313" key="2">
    <source>
        <dbReference type="EMBL" id="CAD7587615.1"/>
    </source>
</evidence>
<name>A0A7R9JQU3_TIMGE</name>
<dbReference type="CDD" id="cd17043">
    <property type="entry name" value="RA"/>
    <property type="match status" value="1"/>
</dbReference>
<dbReference type="Pfam" id="PF00788">
    <property type="entry name" value="RA"/>
    <property type="match status" value="2"/>
</dbReference>
<dbReference type="InterPro" id="IPR029071">
    <property type="entry name" value="Ubiquitin-like_domsf"/>
</dbReference>
<dbReference type="GO" id="GO:0045743">
    <property type="term" value="P:positive regulation of fibroblast growth factor receptor signaling pathway"/>
    <property type="evidence" value="ECO:0007669"/>
    <property type="project" value="TreeGrafter"/>
</dbReference>
<dbReference type="PROSITE" id="PS50200">
    <property type="entry name" value="RA"/>
    <property type="match status" value="2"/>
</dbReference>
<feature type="domain" description="Ras-associating" evidence="1">
    <location>
        <begin position="203"/>
        <end position="278"/>
    </location>
</feature>
<dbReference type="GO" id="GO:0045742">
    <property type="term" value="P:positive regulation of epidermal growth factor receptor signaling pathway"/>
    <property type="evidence" value="ECO:0007669"/>
    <property type="project" value="TreeGrafter"/>
</dbReference>
<dbReference type="GO" id="GO:0007165">
    <property type="term" value="P:signal transduction"/>
    <property type="evidence" value="ECO:0007669"/>
    <property type="project" value="InterPro"/>
</dbReference>
<organism evidence="2">
    <name type="scientific">Timema genevievae</name>
    <name type="common">Walking stick</name>
    <dbReference type="NCBI Taxonomy" id="629358"/>
    <lineage>
        <taxon>Eukaryota</taxon>
        <taxon>Metazoa</taxon>
        <taxon>Ecdysozoa</taxon>
        <taxon>Arthropoda</taxon>
        <taxon>Hexapoda</taxon>
        <taxon>Insecta</taxon>
        <taxon>Pterygota</taxon>
        <taxon>Neoptera</taxon>
        <taxon>Polyneoptera</taxon>
        <taxon>Phasmatodea</taxon>
        <taxon>Timematodea</taxon>
        <taxon>Timematoidea</taxon>
        <taxon>Timematidae</taxon>
        <taxon>Timema</taxon>
    </lineage>
</organism>
<proteinExistence type="predicted"/>
<dbReference type="SUPFAM" id="SSF54236">
    <property type="entry name" value="Ubiquitin-like"/>
    <property type="match status" value="2"/>
</dbReference>
<dbReference type="InterPro" id="IPR000159">
    <property type="entry name" value="RA_dom"/>
</dbReference>
<gene>
    <name evidence="2" type="ORF">TGEB3V08_LOCUS1790</name>
</gene>
<dbReference type="Gene3D" id="3.10.20.90">
    <property type="entry name" value="Phosphatidylinositol 3-kinase Catalytic Subunit, Chain A, domain 1"/>
    <property type="match status" value="2"/>
</dbReference>
<dbReference type="AlphaFoldDB" id="A0A7R9JQU3"/>